<dbReference type="GeneID" id="25318372"/>
<organism evidence="2 3">
    <name type="scientific">Rasamsonia emersonii (strain ATCC 16479 / CBS 393.64 / IMI 116815)</name>
    <dbReference type="NCBI Taxonomy" id="1408163"/>
    <lineage>
        <taxon>Eukaryota</taxon>
        <taxon>Fungi</taxon>
        <taxon>Dikarya</taxon>
        <taxon>Ascomycota</taxon>
        <taxon>Pezizomycotina</taxon>
        <taxon>Eurotiomycetes</taxon>
        <taxon>Eurotiomycetidae</taxon>
        <taxon>Eurotiales</taxon>
        <taxon>Trichocomaceae</taxon>
        <taxon>Rasamsonia</taxon>
    </lineage>
</organism>
<protein>
    <submittedName>
        <fullName evidence="2">Uncharacterized protein</fullName>
    </submittedName>
</protein>
<dbReference type="RefSeq" id="XP_013326558.1">
    <property type="nucleotide sequence ID" value="XM_013471104.1"/>
</dbReference>
<sequence>MLVPKIVFLFSLFLIESALANDFFFHTEDHCGGSSQGCTNIAAGKSFFHFSIYLLHRYLGQCCEAAHPFTHSLRAKTAHGDDRVYGFNERRCTDRPAVSERCRDGDCCYGMPGTSGVAARWYQGGAVANADADAAVQSRNINNNNNNNGDDPAPACREPDYLMFFDSDGNRREIRIPEGKYREVTEHYRKGEWENLSAYPAWGES</sequence>
<gene>
    <name evidence="2" type="ORF">T310_6060</name>
</gene>
<name>A0A0F4YQ20_RASE3</name>
<dbReference type="AlphaFoldDB" id="A0A0F4YQ20"/>
<evidence type="ECO:0000313" key="3">
    <source>
        <dbReference type="Proteomes" id="UP000053958"/>
    </source>
</evidence>
<comment type="caution">
    <text evidence="2">The sequence shown here is derived from an EMBL/GenBank/DDBJ whole genome shotgun (WGS) entry which is preliminary data.</text>
</comment>
<proteinExistence type="predicted"/>
<dbReference type="EMBL" id="LASV01000302">
    <property type="protein sequence ID" value="KKA19946.1"/>
    <property type="molecule type" value="Genomic_DNA"/>
</dbReference>
<keyword evidence="3" id="KW-1185">Reference proteome</keyword>
<dbReference type="Proteomes" id="UP000053958">
    <property type="component" value="Unassembled WGS sequence"/>
</dbReference>
<evidence type="ECO:0000313" key="2">
    <source>
        <dbReference type="EMBL" id="KKA19946.1"/>
    </source>
</evidence>
<feature type="chain" id="PRO_5002481756" evidence="1">
    <location>
        <begin position="21"/>
        <end position="205"/>
    </location>
</feature>
<keyword evidence="1" id="KW-0732">Signal</keyword>
<evidence type="ECO:0000256" key="1">
    <source>
        <dbReference type="SAM" id="SignalP"/>
    </source>
</evidence>
<feature type="signal peptide" evidence="1">
    <location>
        <begin position="1"/>
        <end position="20"/>
    </location>
</feature>
<accession>A0A0F4YQ20</accession>
<reference evidence="2 3" key="1">
    <citation type="submission" date="2015-04" db="EMBL/GenBank/DDBJ databases">
        <authorList>
            <person name="Heijne W.H."/>
            <person name="Fedorova N.D."/>
            <person name="Nierman W.C."/>
            <person name="Vollebregt A.W."/>
            <person name="Zhao Z."/>
            <person name="Wu L."/>
            <person name="Kumar M."/>
            <person name="Stam H."/>
            <person name="van den Berg M.A."/>
            <person name="Pel H.J."/>
        </authorList>
    </citation>
    <scope>NUCLEOTIDE SEQUENCE [LARGE SCALE GENOMIC DNA]</scope>
    <source>
        <strain evidence="2 3">CBS 393.64</strain>
    </source>
</reference>